<accession>A0A2A6D236</accession>
<proteinExistence type="predicted"/>
<evidence type="ECO:0000313" key="1">
    <source>
        <dbReference type="EnsemblMetazoa" id="PPA45966.1"/>
    </source>
</evidence>
<organism evidence="1 2">
    <name type="scientific">Pristionchus pacificus</name>
    <name type="common">Parasitic nematode worm</name>
    <dbReference type="NCBI Taxonomy" id="54126"/>
    <lineage>
        <taxon>Eukaryota</taxon>
        <taxon>Metazoa</taxon>
        <taxon>Ecdysozoa</taxon>
        <taxon>Nematoda</taxon>
        <taxon>Chromadorea</taxon>
        <taxon>Rhabditida</taxon>
        <taxon>Rhabditina</taxon>
        <taxon>Diplogasteromorpha</taxon>
        <taxon>Diplogasteroidea</taxon>
        <taxon>Neodiplogasteridae</taxon>
        <taxon>Pristionchus</taxon>
    </lineage>
</organism>
<dbReference type="PROSITE" id="PS00022">
    <property type="entry name" value="EGF_1"/>
    <property type="match status" value="1"/>
</dbReference>
<dbReference type="PROSITE" id="PS01186">
    <property type="entry name" value="EGF_2"/>
    <property type="match status" value="1"/>
</dbReference>
<dbReference type="AlphaFoldDB" id="A0A2A6D236"/>
<dbReference type="OrthoDB" id="283575at2759"/>
<sequence>MCAPFISTDRVVYRNRCFTRDGAAQCTMSLEKLMCKCSSGWTGHYCESREDPQAAAKSRRQRLQT</sequence>
<gene>
    <name evidence="1" type="primary">WBGene00284335</name>
</gene>
<dbReference type="EnsemblMetazoa" id="PPA45966.1">
    <property type="protein sequence ID" value="PPA45966.1"/>
    <property type="gene ID" value="WBGene00284335"/>
</dbReference>
<dbReference type="Proteomes" id="UP000005239">
    <property type="component" value="Unassembled WGS sequence"/>
</dbReference>
<reference evidence="1" key="2">
    <citation type="submission" date="2022-06" db="UniProtKB">
        <authorList>
            <consortium name="EnsemblMetazoa"/>
        </authorList>
    </citation>
    <scope>IDENTIFICATION</scope>
    <source>
        <strain evidence="1">PS312</strain>
    </source>
</reference>
<dbReference type="InterPro" id="IPR000742">
    <property type="entry name" value="EGF"/>
</dbReference>
<keyword evidence="2" id="KW-1185">Reference proteome</keyword>
<dbReference type="SUPFAM" id="SSF57196">
    <property type="entry name" value="EGF/Laminin"/>
    <property type="match status" value="1"/>
</dbReference>
<evidence type="ECO:0000313" key="2">
    <source>
        <dbReference type="Proteomes" id="UP000005239"/>
    </source>
</evidence>
<reference evidence="2" key="1">
    <citation type="journal article" date="2008" name="Nat. Genet.">
        <title>The Pristionchus pacificus genome provides a unique perspective on nematode lifestyle and parasitism.</title>
        <authorList>
            <person name="Dieterich C."/>
            <person name="Clifton S.W."/>
            <person name="Schuster L.N."/>
            <person name="Chinwalla A."/>
            <person name="Delehaunty K."/>
            <person name="Dinkelacker I."/>
            <person name="Fulton L."/>
            <person name="Fulton R."/>
            <person name="Godfrey J."/>
            <person name="Minx P."/>
            <person name="Mitreva M."/>
            <person name="Roeseler W."/>
            <person name="Tian H."/>
            <person name="Witte H."/>
            <person name="Yang S.P."/>
            <person name="Wilson R.K."/>
            <person name="Sommer R.J."/>
        </authorList>
    </citation>
    <scope>NUCLEOTIDE SEQUENCE [LARGE SCALE GENOMIC DNA]</scope>
    <source>
        <strain evidence="2">PS312</strain>
    </source>
</reference>
<name>A0A2A6D236_PRIPA</name>
<protein>
    <submittedName>
        <fullName evidence="1">Uncharacterized protein</fullName>
    </submittedName>
</protein>
<accession>A0A8R1V6Q5</accession>
<dbReference type="Gene3D" id="2.10.25.10">
    <property type="entry name" value="Laminin"/>
    <property type="match status" value="1"/>
</dbReference>